<dbReference type="GO" id="GO:0008206">
    <property type="term" value="P:bile acid metabolic process"/>
    <property type="evidence" value="ECO:0007669"/>
    <property type="project" value="UniProtKB-ARBA"/>
</dbReference>
<keyword evidence="6" id="KW-1185">Reference proteome</keyword>
<dbReference type="InterPro" id="IPR020904">
    <property type="entry name" value="Sc_DH/Rdtase_CS"/>
</dbReference>
<evidence type="ECO:0000256" key="1">
    <source>
        <dbReference type="ARBA" id="ARBA00006484"/>
    </source>
</evidence>
<comment type="caution">
    <text evidence="5">The sequence shown here is derived from an EMBL/GenBank/DDBJ whole genome shotgun (WGS) entry which is preliminary data.</text>
</comment>
<sequence length="246" mass="25657">MSLKGKTAIITGGGTGIGRATALRLAEKGVNIVVNYSRSEQEAQATLEEIKALGVNGFVFRANVAEEGEIEAMVEETIKTFGQIDILVNNAGTTDFVELDDLAGLRSEHWDRAFSVNTKGVFMVSRACADHLKKSKGAIVNITSIAGLTGAGSSIAYAASKAAAISVTKSLARVLAPDVRVNAIAPGIVMTRWVEGKEDHVERLSAGTPLGRASTPEDIAEVALGLVENAGFVTGQTIVVDGGFTL</sequence>
<dbReference type="InterPro" id="IPR057326">
    <property type="entry name" value="KR_dom"/>
</dbReference>
<proteinExistence type="inferred from homology"/>
<organism evidence="5 6">
    <name type="scientific">Halalkalibacter oceani</name>
    <dbReference type="NCBI Taxonomy" id="1653776"/>
    <lineage>
        <taxon>Bacteria</taxon>
        <taxon>Bacillati</taxon>
        <taxon>Bacillota</taxon>
        <taxon>Bacilli</taxon>
        <taxon>Bacillales</taxon>
        <taxon>Bacillaceae</taxon>
        <taxon>Halalkalibacter</taxon>
    </lineage>
</organism>
<evidence type="ECO:0000259" key="4">
    <source>
        <dbReference type="SMART" id="SM00822"/>
    </source>
</evidence>
<evidence type="ECO:0000313" key="6">
    <source>
        <dbReference type="Proteomes" id="UP001139179"/>
    </source>
</evidence>
<comment type="subunit">
    <text evidence="2">Homotetramer.</text>
</comment>
<gene>
    <name evidence="5" type="ORF">M3202_20345</name>
</gene>
<dbReference type="Proteomes" id="UP001139179">
    <property type="component" value="Unassembled WGS sequence"/>
</dbReference>
<accession>A0A9X2DUN4</accession>
<dbReference type="SUPFAM" id="SSF51735">
    <property type="entry name" value="NAD(P)-binding Rossmann-fold domains"/>
    <property type="match status" value="1"/>
</dbReference>
<dbReference type="RefSeq" id="WP_251225057.1">
    <property type="nucleotide sequence ID" value="NZ_JAMBOL010000037.1"/>
</dbReference>
<comment type="similarity">
    <text evidence="1">Belongs to the short-chain dehydrogenases/reductases (SDR) family.</text>
</comment>
<dbReference type="AlphaFoldDB" id="A0A9X2DUN4"/>
<evidence type="ECO:0000256" key="3">
    <source>
        <dbReference type="ARBA" id="ARBA00023002"/>
    </source>
</evidence>
<protein>
    <submittedName>
        <fullName evidence="5">Glucose 1-dehydrogenase</fullName>
        <ecNumber evidence="5">1.1.1.47</ecNumber>
    </submittedName>
</protein>
<dbReference type="EC" id="1.1.1.47" evidence="5"/>
<dbReference type="PRINTS" id="PR00081">
    <property type="entry name" value="GDHRDH"/>
</dbReference>
<dbReference type="GO" id="GO:0047936">
    <property type="term" value="F:glucose 1-dehydrogenase [NAD(P)+] activity"/>
    <property type="evidence" value="ECO:0007669"/>
    <property type="project" value="UniProtKB-EC"/>
</dbReference>
<reference evidence="5" key="1">
    <citation type="submission" date="2022-05" db="EMBL/GenBank/DDBJ databases">
        <title>Comparative Genomics of Spacecraft Associated Microbes.</title>
        <authorList>
            <person name="Tran M.T."/>
            <person name="Wright A."/>
            <person name="Seuylemezian A."/>
            <person name="Eisen J."/>
            <person name="Coil D."/>
        </authorList>
    </citation>
    <scope>NUCLEOTIDE SEQUENCE</scope>
    <source>
        <strain evidence="5">214.1.1</strain>
    </source>
</reference>
<evidence type="ECO:0000313" key="5">
    <source>
        <dbReference type="EMBL" id="MCM3716400.1"/>
    </source>
</evidence>
<dbReference type="PRINTS" id="PR00080">
    <property type="entry name" value="SDRFAMILY"/>
</dbReference>
<dbReference type="Gene3D" id="3.40.50.720">
    <property type="entry name" value="NAD(P)-binding Rossmann-like Domain"/>
    <property type="match status" value="1"/>
</dbReference>
<dbReference type="NCBIfam" id="NF005559">
    <property type="entry name" value="PRK07231.1"/>
    <property type="match status" value="1"/>
</dbReference>
<dbReference type="InterPro" id="IPR036291">
    <property type="entry name" value="NAD(P)-bd_dom_sf"/>
</dbReference>
<dbReference type="InterPro" id="IPR002347">
    <property type="entry name" value="SDR_fam"/>
</dbReference>
<dbReference type="PANTHER" id="PTHR43639">
    <property type="entry name" value="OXIDOREDUCTASE, SHORT-CHAIN DEHYDROGENASE/REDUCTASE FAMILY (AFU_ORTHOLOGUE AFUA_5G02870)"/>
    <property type="match status" value="1"/>
</dbReference>
<feature type="domain" description="Ketoreductase" evidence="4">
    <location>
        <begin position="6"/>
        <end position="187"/>
    </location>
</feature>
<dbReference type="Pfam" id="PF13561">
    <property type="entry name" value="adh_short_C2"/>
    <property type="match status" value="1"/>
</dbReference>
<evidence type="ECO:0000256" key="2">
    <source>
        <dbReference type="ARBA" id="ARBA00011881"/>
    </source>
</evidence>
<dbReference type="FunFam" id="3.40.50.720:FF:000084">
    <property type="entry name" value="Short-chain dehydrogenase reductase"/>
    <property type="match status" value="1"/>
</dbReference>
<name>A0A9X2DUN4_9BACI</name>
<keyword evidence="3 5" id="KW-0560">Oxidoreductase</keyword>
<dbReference type="PANTHER" id="PTHR43639:SF1">
    <property type="entry name" value="SHORT-CHAIN DEHYDROGENASE_REDUCTASE FAMILY PROTEIN"/>
    <property type="match status" value="1"/>
</dbReference>
<dbReference type="EMBL" id="JAMBOL010000037">
    <property type="protein sequence ID" value="MCM3716400.1"/>
    <property type="molecule type" value="Genomic_DNA"/>
</dbReference>
<dbReference type="SMART" id="SM00822">
    <property type="entry name" value="PKS_KR"/>
    <property type="match status" value="1"/>
</dbReference>
<dbReference type="PROSITE" id="PS00061">
    <property type="entry name" value="ADH_SHORT"/>
    <property type="match status" value="1"/>
</dbReference>